<dbReference type="Proteomes" id="UP001202134">
    <property type="component" value="Unassembled WGS sequence"/>
</dbReference>
<keyword evidence="1" id="KW-0812">Transmembrane</keyword>
<evidence type="ECO:0000313" key="3">
    <source>
        <dbReference type="Proteomes" id="UP001202134"/>
    </source>
</evidence>
<keyword evidence="3" id="KW-1185">Reference proteome</keyword>
<evidence type="ECO:0000313" key="2">
    <source>
        <dbReference type="EMBL" id="MCL1047945.1"/>
    </source>
</evidence>
<organism evidence="2 3">
    <name type="scientific">Shewanella electrodiphila</name>
    <dbReference type="NCBI Taxonomy" id="934143"/>
    <lineage>
        <taxon>Bacteria</taxon>
        <taxon>Pseudomonadati</taxon>
        <taxon>Pseudomonadota</taxon>
        <taxon>Gammaproteobacteria</taxon>
        <taxon>Alteromonadales</taxon>
        <taxon>Shewanellaceae</taxon>
        <taxon>Shewanella</taxon>
    </lineage>
</organism>
<feature type="transmembrane region" description="Helical" evidence="1">
    <location>
        <begin position="24"/>
        <end position="43"/>
    </location>
</feature>
<keyword evidence="1" id="KW-0472">Membrane</keyword>
<keyword evidence="1" id="KW-1133">Transmembrane helix</keyword>
<protein>
    <submittedName>
        <fullName evidence="2">Uncharacterized protein</fullName>
    </submittedName>
</protein>
<feature type="transmembrane region" description="Helical" evidence="1">
    <location>
        <begin position="55"/>
        <end position="77"/>
    </location>
</feature>
<dbReference type="EMBL" id="JAKIKU010000024">
    <property type="protein sequence ID" value="MCL1047945.1"/>
    <property type="molecule type" value="Genomic_DNA"/>
</dbReference>
<reference evidence="2 3" key="1">
    <citation type="submission" date="2022-01" db="EMBL/GenBank/DDBJ databases">
        <title>Whole genome-based taxonomy of the Shewanellaceae.</title>
        <authorList>
            <person name="Martin-Rodriguez A.J."/>
        </authorList>
    </citation>
    <scope>NUCLEOTIDE SEQUENCE [LARGE SCALE GENOMIC DNA]</scope>
    <source>
        <strain evidence="2 3">DSM 24955</strain>
    </source>
</reference>
<dbReference type="RefSeq" id="WP_248957086.1">
    <property type="nucleotide sequence ID" value="NZ_JAKIKU010000024.1"/>
</dbReference>
<comment type="caution">
    <text evidence="2">The sequence shown here is derived from an EMBL/GenBank/DDBJ whole genome shotgun (WGS) entry which is preliminary data.</text>
</comment>
<name>A0ABT0KX22_9GAMM</name>
<sequence length="83" mass="9021">MIDEIGMMIAGFISGNSAGKSRKIKVWASVTIGLLFFLMNFLLDLFGRNPIILNNVLVLVGISLVISTVAYILLTIFSAEDTV</sequence>
<evidence type="ECO:0000256" key="1">
    <source>
        <dbReference type="SAM" id="Phobius"/>
    </source>
</evidence>
<gene>
    <name evidence="2" type="ORF">L2737_21840</name>
</gene>
<accession>A0ABT0KX22</accession>
<proteinExistence type="predicted"/>